<dbReference type="InterPro" id="IPR012349">
    <property type="entry name" value="Split_barrel_FMN-bd"/>
</dbReference>
<keyword evidence="4" id="KW-1185">Reference proteome</keyword>
<gene>
    <name evidence="3" type="ORF">KHQ06_16595</name>
</gene>
<evidence type="ECO:0000313" key="3">
    <source>
        <dbReference type="EMBL" id="QVI24241.1"/>
    </source>
</evidence>
<dbReference type="InterPro" id="IPR004378">
    <property type="entry name" value="F420H2_quin_Rdtase"/>
</dbReference>
<proteinExistence type="inferred from homology"/>
<protein>
    <submittedName>
        <fullName evidence="3">Nitroreductase family deazaflavin-dependent oxidoreductase</fullName>
    </submittedName>
</protein>
<dbReference type="PANTHER" id="PTHR39428">
    <property type="entry name" value="F420H(2)-DEPENDENT QUINONE REDUCTASE RV1261C"/>
    <property type="match status" value="1"/>
</dbReference>
<dbReference type="NCBIfam" id="TIGR00026">
    <property type="entry name" value="hi_GC_TIGR00026"/>
    <property type="match status" value="1"/>
</dbReference>
<dbReference type="EMBL" id="CP074371">
    <property type="protein sequence ID" value="QVI24241.1"/>
    <property type="molecule type" value="Genomic_DNA"/>
</dbReference>
<dbReference type="PANTHER" id="PTHR39428:SF1">
    <property type="entry name" value="F420H(2)-DEPENDENT QUINONE REDUCTASE RV1261C"/>
    <property type="match status" value="1"/>
</dbReference>
<sequence length="142" mass="16388">MAISRHHVAAMETSTAEEVWVSSAMDFLLLHTVGRKTGEVRKAALPFWRDHDGCRVVIASLVGSPRHPAWYLNLADARANPNVLVRLRDSEYRSVPEVVDGAEYTRIWDAVTTDRDFYRVYQERCERRIPIIRLPEIQRQQG</sequence>
<dbReference type="Pfam" id="PF04075">
    <property type="entry name" value="F420H2_quin_red"/>
    <property type="match status" value="1"/>
</dbReference>
<comment type="similarity">
    <text evidence="1">Belongs to the F420H(2)-dependent quinone reductase family.</text>
</comment>
<evidence type="ECO:0000256" key="2">
    <source>
        <dbReference type="ARBA" id="ARBA00049106"/>
    </source>
</evidence>
<comment type="catalytic activity">
    <reaction evidence="2">
        <text>oxidized coenzyme F420-(gamma-L-Glu)(n) + a quinol + H(+) = reduced coenzyme F420-(gamma-L-Glu)(n) + a quinone</text>
        <dbReference type="Rhea" id="RHEA:39663"/>
        <dbReference type="Rhea" id="RHEA-COMP:12939"/>
        <dbReference type="Rhea" id="RHEA-COMP:14378"/>
        <dbReference type="ChEBI" id="CHEBI:15378"/>
        <dbReference type="ChEBI" id="CHEBI:24646"/>
        <dbReference type="ChEBI" id="CHEBI:132124"/>
        <dbReference type="ChEBI" id="CHEBI:133980"/>
        <dbReference type="ChEBI" id="CHEBI:139511"/>
    </reaction>
</comment>
<dbReference type="Gene3D" id="2.30.110.10">
    <property type="entry name" value="Electron Transport, Fmn-binding Protein, Chain A"/>
    <property type="match status" value="1"/>
</dbReference>
<dbReference type="Proteomes" id="UP000683310">
    <property type="component" value="Chromosome"/>
</dbReference>
<accession>A0ABX8CY28</accession>
<reference evidence="3 4" key="1">
    <citation type="submission" date="2021-04" db="EMBL/GenBank/DDBJ databases">
        <title>Nocardia tengchongensis.</title>
        <authorList>
            <person name="Zhuang k."/>
            <person name="Ran Y."/>
            <person name="Li W."/>
        </authorList>
    </citation>
    <scope>NUCLEOTIDE SEQUENCE [LARGE SCALE GENOMIC DNA]</scope>
    <source>
        <strain evidence="3 4">CFH S0057</strain>
    </source>
</reference>
<evidence type="ECO:0000313" key="4">
    <source>
        <dbReference type="Proteomes" id="UP000683310"/>
    </source>
</evidence>
<name>A0ABX8CY28_9NOCA</name>
<organism evidence="3 4">
    <name type="scientific">Nocardia tengchongensis</name>
    <dbReference type="NCBI Taxonomy" id="2055889"/>
    <lineage>
        <taxon>Bacteria</taxon>
        <taxon>Bacillati</taxon>
        <taxon>Actinomycetota</taxon>
        <taxon>Actinomycetes</taxon>
        <taxon>Mycobacteriales</taxon>
        <taxon>Nocardiaceae</taxon>
        <taxon>Nocardia</taxon>
    </lineage>
</organism>
<evidence type="ECO:0000256" key="1">
    <source>
        <dbReference type="ARBA" id="ARBA00008710"/>
    </source>
</evidence>